<feature type="domain" description="Reverse transcriptase" evidence="2">
    <location>
        <begin position="582"/>
        <end position="691"/>
    </location>
</feature>
<dbReference type="PANTHER" id="PTHR24559">
    <property type="entry name" value="TRANSPOSON TY3-I GAG-POL POLYPROTEIN"/>
    <property type="match status" value="1"/>
</dbReference>
<reference evidence="3 4" key="1">
    <citation type="submission" date="2017-11" db="EMBL/GenBank/DDBJ databases">
        <title>De-novo sequencing of pomegranate (Punica granatum L.) genome.</title>
        <authorList>
            <person name="Akparov Z."/>
            <person name="Amiraslanov A."/>
            <person name="Hajiyeva S."/>
            <person name="Abbasov M."/>
            <person name="Kaur K."/>
            <person name="Hamwieh A."/>
            <person name="Solovyev V."/>
            <person name="Salamov A."/>
            <person name="Braich B."/>
            <person name="Kosarev P."/>
            <person name="Mahmoud A."/>
            <person name="Hajiyev E."/>
            <person name="Babayeva S."/>
            <person name="Izzatullayeva V."/>
            <person name="Mammadov A."/>
            <person name="Mammadov A."/>
            <person name="Sharifova S."/>
            <person name="Ojaghi J."/>
            <person name="Eynullazada K."/>
            <person name="Bayramov B."/>
            <person name="Abdulazimova A."/>
            <person name="Shahmuradov I."/>
        </authorList>
    </citation>
    <scope>NUCLEOTIDE SEQUENCE [LARGE SCALE GENOMIC DNA]</scope>
    <source>
        <strain evidence="4">cv. AG2017</strain>
        <tissue evidence="3">Leaf</tissue>
    </source>
</reference>
<dbReference type="CDD" id="cd01647">
    <property type="entry name" value="RT_LTR"/>
    <property type="match status" value="1"/>
</dbReference>
<organism evidence="3 4">
    <name type="scientific">Punica granatum</name>
    <name type="common">Pomegranate</name>
    <dbReference type="NCBI Taxonomy" id="22663"/>
    <lineage>
        <taxon>Eukaryota</taxon>
        <taxon>Viridiplantae</taxon>
        <taxon>Streptophyta</taxon>
        <taxon>Embryophyta</taxon>
        <taxon>Tracheophyta</taxon>
        <taxon>Spermatophyta</taxon>
        <taxon>Magnoliopsida</taxon>
        <taxon>eudicotyledons</taxon>
        <taxon>Gunneridae</taxon>
        <taxon>Pentapetalae</taxon>
        <taxon>rosids</taxon>
        <taxon>malvids</taxon>
        <taxon>Myrtales</taxon>
        <taxon>Lythraceae</taxon>
        <taxon>Punica</taxon>
    </lineage>
</organism>
<dbReference type="AlphaFoldDB" id="A0A2I0JJS3"/>
<accession>A0A2I0JJS3</accession>
<dbReference type="InterPro" id="IPR053134">
    <property type="entry name" value="RNA-dir_DNA_polymerase"/>
</dbReference>
<evidence type="ECO:0000313" key="3">
    <source>
        <dbReference type="EMBL" id="PKI56502.1"/>
    </source>
</evidence>
<dbReference type="Gene3D" id="3.10.10.10">
    <property type="entry name" value="HIV Type 1 Reverse Transcriptase, subunit A, domain 1"/>
    <property type="match status" value="1"/>
</dbReference>
<dbReference type="InterPro" id="IPR043128">
    <property type="entry name" value="Rev_trsase/Diguanyl_cyclase"/>
</dbReference>
<feature type="region of interest" description="Disordered" evidence="1">
    <location>
        <begin position="1"/>
        <end position="40"/>
    </location>
</feature>
<dbReference type="SUPFAM" id="SSF56672">
    <property type="entry name" value="DNA/RNA polymerases"/>
    <property type="match status" value="1"/>
</dbReference>
<proteinExistence type="predicted"/>
<dbReference type="InterPro" id="IPR043502">
    <property type="entry name" value="DNA/RNA_pol_sf"/>
</dbReference>
<evidence type="ECO:0000256" key="1">
    <source>
        <dbReference type="SAM" id="MobiDB-lite"/>
    </source>
</evidence>
<protein>
    <recommendedName>
        <fullName evidence="2">Reverse transcriptase domain-containing protein</fullName>
    </recommendedName>
</protein>
<keyword evidence="4" id="KW-1185">Reference proteome</keyword>
<evidence type="ECO:0000313" key="4">
    <source>
        <dbReference type="Proteomes" id="UP000233551"/>
    </source>
</evidence>
<sequence length="692" mass="76500">MAGEHPPTLPEEITSPTAAHAQPSVTHAQPPQTPVAIPSALPPIVQSSSNPVDSVRITILEWMVNQLAANMATNMNELTALLRDQNQASSSYTPPPKNRQTMDLNPVVALTLVSESEEASFAVMTHVPAVYPIKPVSPGPNFNLIVQNQSLHCKHHLGAPDHTLDNCWKFRERIQDMIDAKQISFNEVKSPNVHVNPLPDHGSSSGPSINMISIVAIREEDDVQETPVPFVIDYALVEIAAAYASFVIEVLTNEPFMDRRVLKNYRGEVTNTEQEMRAMGITRSGRVNQGPEPADKGKTPTAAFSAIPEVVPPHAKKVTEQEAKAFMKVIKASEYKVVEQMGKSLAHISLLALFQSFEPHRDALLKVLTNAQVPKDTAPNRIEETVNSIFSIRSPLPKMSFHLKMNVDISRIRASKTTVRAFDGSRSEVNGEIDLLIDIHAAGAVPSSLHQKLKFFVEGKLITVNGEEDYAVSKETAVPYISIGEDQNLPFHSFDTISTIRDYGEVGPSLADCLIGKLLLKNDYVPGTELGAYAVEAFLALPTIYAVTKKTSSGVDIRPTRKDDELTNWTALPLYSAMVADMANPKDNFPLPHIDVLVDNTAHHTQFSFMDGFSGYNQVQMAEEDKVKTTFITMWGTFCYKVMPFGLKNAGATYQRAMVTLFHDMIHKEIEVYVDDMIAKSKEREDHLVNLK</sequence>
<dbReference type="InterPro" id="IPR000477">
    <property type="entry name" value="RT_dom"/>
</dbReference>
<dbReference type="STRING" id="22663.A0A2I0JJS3"/>
<gene>
    <name evidence="3" type="ORF">CRG98_023140</name>
</gene>
<name>A0A2I0JJS3_PUNGR</name>
<dbReference type="Proteomes" id="UP000233551">
    <property type="component" value="Unassembled WGS sequence"/>
</dbReference>
<dbReference type="EMBL" id="PGOL01001597">
    <property type="protein sequence ID" value="PKI56502.1"/>
    <property type="molecule type" value="Genomic_DNA"/>
</dbReference>
<dbReference type="Gene3D" id="3.30.70.270">
    <property type="match status" value="1"/>
</dbReference>
<dbReference type="Pfam" id="PF00078">
    <property type="entry name" value="RVT_1"/>
    <property type="match status" value="1"/>
</dbReference>
<comment type="caution">
    <text evidence="3">The sequence shown here is derived from an EMBL/GenBank/DDBJ whole genome shotgun (WGS) entry which is preliminary data.</text>
</comment>
<dbReference type="PANTHER" id="PTHR24559:SF457">
    <property type="entry name" value="RNA-DIRECTED DNA POLYMERASE HOMOLOG"/>
    <property type="match status" value="1"/>
</dbReference>
<evidence type="ECO:0000259" key="2">
    <source>
        <dbReference type="Pfam" id="PF00078"/>
    </source>
</evidence>